<protein>
    <recommendedName>
        <fullName evidence="10">Peptidase metallopeptidase domain-containing protein</fullName>
    </recommendedName>
</protein>
<dbReference type="InterPro" id="IPR024079">
    <property type="entry name" value="MetalloPept_cat_dom_sf"/>
</dbReference>
<feature type="binding site" description="in inhibited form" evidence="6">
    <location>
        <position position="31"/>
    </location>
    <ligand>
        <name>Zn(2+)</name>
        <dbReference type="ChEBI" id="CHEBI:29105"/>
        <label>2</label>
        <note>catalytic</note>
    </ligand>
</feature>
<evidence type="ECO:0000256" key="2">
    <source>
        <dbReference type="ARBA" id="ARBA00022723"/>
    </source>
</evidence>
<feature type="binding site" evidence="6">
    <location>
        <position position="110"/>
    </location>
    <ligand>
        <name>Ca(2+)</name>
        <dbReference type="ChEBI" id="CHEBI:29108"/>
        <label>2</label>
    </ligand>
</feature>
<dbReference type="SMR" id="A0A8T3AWW6"/>
<dbReference type="GO" id="GO:0008270">
    <property type="term" value="F:zinc ion binding"/>
    <property type="evidence" value="ECO:0007669"/>
    <property type="project" value="InterPro"/>
</dbReference>
<accession>A0A8T3AWW6</accession>
<comment type="caution">
    <text evidence="11">The sequence shown here is derived from an EMBL/GenBank/DDBJ whole genome shotgun (WGS) entry which is preliminary data.</text>
</comment>
<feature type="binding site" evidence="6">
    <location>
        <position position="147"/>
    </location>
    <ligand>
        <name>Ca(2+)</name>
        <dbReference type="ChEBI" id="CHEBI:29108"/>
        <label>3</label>
    </ligand>
</feature>
<feature type="binding site" evidence="6">
    <location>
        <position position="145"/>
    </location>
    <ligand>
        <name>Zn(2+)</name>
        <dbReference type="ChEBI" id="CHEBI:29105"/>
        <label>1</label>
    </ligand>
</feature>
<dbReference type="InterPro" id="IPR021190">
    <property type="entry name" value="Pept_M10A"/>
</dbReference>
<feature type="binding site" evidence="6">
    <location>
        <position position="191"/>
    </location>
    <ligand>
        <name>Zn(2+)</name>
        <dbReference type="ChEBI" id="CHEBI:29105"/>
        <label>2</label>
        <note>catalytic</note>
    </ligand>
</feature>
<dbReference type="InterPro" id="IPR033739">
    <property type="entry name" value="M10A_MMP"/>
</dbReference>
<feature type="active site" evidence="5">
    <location>
        <position position="174"/>
    </location>
</feature>
<comment type="cofactor">
    <cofactor evidence="6">
        <name>Ca(2+)</name>
        <dbReference type="ChEBI" id="CHEBI:29108"/>
    </cofactor>
    <text evidence="6">Can bind about 5 Ca(2+) ions per subunit.</text>
</comment>
<feature type="binding site" evidence="6">
    <location>
        <position position="150"/>
    </location>
    <ligand>
        <name>Ca(2+)</name>
        <dbReference type="ChEBI" id="CHEBI:29108"/>
        <label>1</label>
    </ligand>
</feature>
<feature type="binding site" evidence="6">
    <location>
        <position position="150"/>
    </location>
    <ligand>
        <name>Ca(2+)</name>
        <dbReference type="ChEBI" id="CHEBI:29108"/>
        <label>3</label>
    </ligand>
</feature>
<dbReference type="EMBL" id="JAGYWB010000013">
    <property type="protein sequence ID" value="KAI0500973.1"/>
    <property type="molecule type" value="Genomic_DNA"/>
</dbReference>
<evidence type="ECO:0000256" key="5">
    <source>
        <dbReference type="PIRSR" id="PIRSR621190-1"/>
    </source>
</evidence>
<feature type="binding site" evidence="6">
    <location>
        <position position="173"/>
    </location>
    <ligand>
        <name>Zn(2+)</name>
        <dbReference type="ChEBI" id="CHEBI:29105"/>
        <label>2</label>
        <note>catalytic</note>
    </ligand>
</feature>
<feature type="binding site" evidence="6">
    <location>
        <position position="122"/>
    </location>
    <ligand>
        <name>Zn(2+)</name>
        <dbReference type="ChEBI" id="CHEBI:29105"/>
        <label>1</label>
    </ligand>
</feature>
<evidence type="ECO:0000256" key="8">
    <source>
        <dbReference type="SAM" id="Phobius"/>
    </source>
</evidence>
<organism evidence="11 12">
    <name type="scientific">Dendrobium nobile</name>
    <name type="common">Orchid</name>
    <dbReference type="NCBI Taxonomy" id="94219"/>
    <lineage>
        <taxon>Eukaryota</taxon>
        <taxon>Viridiplantae</taxon>
        <taxon>Streptophyta</taxon>
        <taxon>Embryophyta</taxon>
        <taxon>Tracheophyta</taxon>
        <taxon>Spermatophyta</taxon>
        <taxon>Magnoliopsida</taxon>
        <taxon>Liliopsida</taxon>
        <taxon>Asparagales</taxon>
        <taxon>Orchidaceae</taxon>
        <taxon>Epidendroideae</taxon>
        <taxon>Malaxideae</taxon>
        <taxon>Dendrobiinae</taxon>
        <taxon>Dendrobium</taxon>
    </lineage>
</organism>
<feature type="binding site" evidence="6">
    <location>
        <position position="135"/>
    </location>
    <ligand>
        <name>Zn(2+)</name>
        <dbReference type="ChEBI" id="CHEBI:29105"/>
        <label>1</label>
    </ligand>
</feature>
<feature type="chain" id="PRO_5035911440" description="Peptidase metallopeptidase domain-containing protein" evidence="9">
    <location>
        <begin position="24"/>
        <end position="269"/>
    </location>
</feature>
<keyword evidence="3" id="KW-0378">Hydrolase</keyword>
<keyword evidence="8" id="KW-0812">Transmembrane</keyword>
<evidence type="ECO:0000256" key="9">
    <source>
        <dbReference type="SAM" id="SignalP"/>
    </source>
</evidence>
<dbReference type="Gene3D" id="3.40.390.10">
    <property type="entry name" value="Collagenase (Catalytic Domain)"/>
    <property type="match status" value="1"/>
</dbReference>
<evidence type="ECO:0000256" key="4">
    <source>
        <dbReference type="ARBA" id="ARBA00022833"/>
    </source>
</evidence>
<dbReference type="GO" id="GO:0004222">
    <property type="term" value="F:metalloendopeptidase activity"/>
    <property type="evidence" value="ECO:0007669"/>
    <property type="project" value="InterPro"/>
</dbReference>
<feature type="domain" description="Peptidase metallopeptidase" evidence="10">
    <location>
        <begin position="51"/>
        <end position="218"/>
    </location>
</feature>
<proteinExistence type="predicted"/>
<dbReference type="InterPro" id="IPR001818">
    <property type="entry name" value="Pept_M10_metallopeptidase"/>
</dbReference>
<keyword evidence="4 6" id="KW-0862">Zinc</keyword>
<feature type="signal peptide" evidence="9">
    <location>
        <begin position="1"/>
        <end position="23"/>
    </location>
</feature>
<keyword evidence="8" id="KW-1133">Transmembrane helix</keyword>
<feature type="binding site" evidence="6">
    <location>
        <position position="127"/>
    </location>
    <ligand>
        <name>Ca(2+)</name>
        <dbReference type="ChEBI" id="CHEBI:29108"/>
        <label>3</label>
    </ligand>
</feature>
<feature type="binding site" evidence="6">
    <location>
        <position position="120"/>
    </location>
    <ligand>
        <name>Zn(2+)</name>
        <dbReference type="ChEBI" id="CHEBI:29105"/>
        <label>1</label>
    </ligand>
</feature>
<dbReference type="GO" id="GO:0031012">
    <property type="term" value="C:extracellular matrix"/>
    <property type="evidence" value="ECO:0007669"/>
    <property type="project" value="InterPro"/>
</dbReference>
<gene>
    <name evidence="11" type="ORF">KFK09_019191</name>
</gene>
<dbReference type="AlphaFoldDB" id="A0A8T3AWW6"/>
<dbReference type="SUPFAM" id="SSF55486">
    <property type="entry name" value="Metalloproteases ('zincins'), catalytic domain"/>
    <property type="match status" value="1"/>
</dbReference>
<dbReference type="PRINTS" id="PR00138">
    <property type="entry name" value="MATRIXIN"/>
</dbReference>
<keyword evidence="12" id="KW-1185">Reference proteome</keyword>
<keyword evidence="8" id="KW-0472">Membrane</keyword>
<feature type="binding site" evidence="6">
    <location>
        <position position="183"/>
    </location>
    <ligand>
        <name>Zn(2+)</name>
        <dbReference type="ChEBI" id="CHEBI:29105"/>
        <label>2</label>
        <note>catalytic</note>
    </ligand>
</feature>
<dbReference type="Pfam" id="PF00413">
    <property type="entry name" value="Peptidase_M10"/>
    <property type="match status" value="1"/>
</dbReference>
<reference evidence="11" key="1">
    <citation type="journal article" date="2022" name="Front. Genet.">
        <title>Chromosome-Scale Assembly of the Dendrobium nobile Genome Provides Insights Into the Molecular Mechanism of the Biosynthesis of the Medicinal Active Ingredient of Dendrobium.</title>
        <authorList>
            <person name="Xu Q."/>
            <person name="Niu S.-C."/>
            <person name="Li K.-L."/>
            <person name="Zheng P.-J."/>
            <person name="Zhang X.-J."/>
            <person name="Jia Y."/>
            <person name="Liu Y."/>
            <person name="Niu Y.-X."/>
            <person name="Yu L.-H."/>
            <person name="Chen D.-F."/>
            <person name="Zhang G.-Q."/>
        </authorList>
    </citation>
    <scope>NUCLEOTIDE SEQUENCE</scope>
    <source>
        <tissue evidence="11">Leaf</tissue>
    </source>
</reference>
<keyword evidence="6" id="KW-0106">Calcium</keyword>
<dbReference type="PANTHER" id="PTHR10201">
    <property type="entry name" value="MATRIX METALLOPROTEINASE"/>
    <property type="match status" value="1"/>
</dbReference>
<dbReference type="InterPro" id="IPR006026">
    <property type="entry name" value="Peptidase_Metallo"/>
</dbReference>
<feature type="binding site" evidence="6">
    <location>
        <position position="177"/>
    </location>
    <ligand>
        <name>Zn(2+)</name>
        <dbReference type="ChEBI" id="CHEBI:29105"/>
        <label>2</label>
        <note>catalytic</note>
    </ligand>
</feature>
<dbReference type="PANTHER" id="PTHR10201:SF321">
    <property type="entry name" value="METALLOENDOPROTEINASE 4-MMP"/>
    <property type="match status" value="1"/>
</dbReference>
<comment type="cofactor">
    <cofactor evidence="6">
        <name>Zn(2+)</name>
        <dbReference type="ChEBI" id="CHEBI:29105"/>
    </cofactor>
    <text evidence="6">Binds 2 Zn(2+) ions per subunit.</text>
</comment>
<evidence type="ECO:0000259" key="10">
    <source>
        <dbReference type="SMART" id="SM00235"/>
    </source>
</evidence>
<keyword evidence="2 6" id="KW-0479">Metal-binding</keyword>
<feature type="binding site" evidence="6">
    <location>
        <position position="128"/>
    </location>
    <ligand>
        <name>Ca(2+)</name>
        <dbReference type="ChEBI" id="CHEBI:29108"/>
        <label>3</label>
    </ligand>
</feature>
<keyword evidence="9" id="KW-0732">Signal</keyword>
<feature type="transmembrane region" description="Helical" evidence="8">
    <location>
        <begin position="250"/>
        <end position="268"/>
    </location>
</feature>
<name>A0A8T3AWW6_DENNO</name>
<evidence type="ECO:0000256" key="1">
    <source>
        <dbReference type="ARBA" id="ARBA00022670"/>
    </source>
</evidence>
<dbReference type="OrthoDB" id="406838at2759"/>
<evidence type="ECO:0000256" key="6">
    <source>
        <dbReference type="PIRSR" id="PIRSR621190-2"/>
    </source>
</evidence>
<feature type="short sequence motif" description="Cysteine switch" evidence="7">
    <location>
        <begin position="29"/>
        <end position="43"/>
    </location>
</feature>
<dbReference type="CDD" id="cd04278">
    <property type="entry name" value="ZnMc_MMP"/>
    <property type="match status" value="1"/>
</dbReference>
<dbReference type="GO" id="GO:0006508">
    <property type="term" value="P:proteolysis"/>
    <property type="evidence" value="ECO:0007669"/>
    <property type="project" value="UniProtKB-KW"/>
</dbReference>
<dbReference type="GO" id="GO:0030574">
    <property type="term" value="P:collagen catabolic process"/>
    <property type="evidence" value="ECO:0007669"/>
    <property type="project" value="TreeGrafter"/>
</dbReference>
<evidence type="ECO:0000313" key="12">
    <source>
        <dbReference type="Proteomes" id="UP000829196"/>
    </source>
</evidence>
<dbReference type="Proteomes" id="UP000829196">
    <property type="component" value="Unassembled WGS sequence"/>
</dbReference>
<evidence type="ECO:0000256" key="3">
    <source>
        <dbReference type="ARBA" id="ARBA00022801"/>
    </source>
</evidence>
<keyword evidence="1" id="KW-0645">Protease</keyword>
<evidence type="ECO:0000256" key="7">
    <source>
        <dbReference type="PIRSR" id="PIRSR621190-5"/>
    </source>
</evidence>
<dbReference type="SMART" id="SM00235">
    <property type="entry name" value="ZnMc"/>
    <property type="match status" value="1"/>
</dbReference>
<dbReference type="GO" id="GO:0030198">
    <property type="term" value="P:extracellular matrix organization"/>
    <property type="evidence" value="ECO:0007669"/>
    <property type="project" value="TreeGrafter"/>
</dbReference>
<sequence length="269" mass="29650">MPYHSLLLHLSLLLLLLLPPSTASISSSSGCGLPDDEAPLKTVRRFAYFPGQPRWSRPSPLHLTYSLSPTNTIDYVNRPAIEAAMRRSFARWAKVIPMTFSHSKDYQTADVKVAFYAGDHGDGQPFDGVLGVLAHAFSPENGRLHLDAAERWAVDFSKEDSKVAVDLESVLTHEIGHVLGLAHSTVQEAVMYPSLSPRTKKVNLRVDDIEGVQALYGSNPNFTLSSLLEAETSDALRRGGRADGGGLGELIRRVIIGFFFLFFFYFLVS</sequence>
<evidence type="ECO:0000313" key="11">
    <source>
        <dbReference type="EMBL" id="KAI0500973.1"/>
    </source>
</evidence>